<feature type="compositionally biased region" description="Basic and acidic residues" evidence="1">
    <location>
        <begin position="123"/>
        <end position="149"/>
    </location>
</feature>
<dbReference type="Proteomes" id="UP000308014">
    <property type="component" value="Unassembled WGS sequence"/>
</dbReference>
<protein>
    <recommendedName>
        <fullName evidence="2">BTB domain-containing protein</fullName>
    </recommendedName>
</protein>
<dbReference type="SUPFAM" id="SSF54695">
    <property type="entry name" value="POZ domain"/>
    <property type="match status" value="1"/>
</dbReference>
<dbReference type="PANTHER" id="PTHR47843:SF2">
    <property type="entry name" value="BTB DOMAIN-CONTAINING PROTEIN"/>
    <property type="match status" value="1"/>
</dbReference>
<proteinExistence type="predicted"/>
<reference evidence="3 4" key="1">
    <citation type="submission" date="2018-10" db="EMBL/GenBank/DDBJ databases">
        <title>Fifty Aureobasidium pullulans genomes reveal a recombining polyextremotolerant generalist.</title>
        <authorList>
            <person name="Gostincar C."/>
            <person name="Turk M."/>
            <person name="Zajc J."/>
            <person name="Gunde-Cimerman N."/>
        </authorList>
    </citation>
    <scope>NUCLEOTIDE SEQUENCE [LARGE SCALE GENOMIC DNA]</scope>
    <source>
        <strain evidence="3 4">EXF-11318</strain>
    </source>
</reference>
<name>A0A4S8WEV0_AURPU</name>
<gene>
    <name evidence="3" type="ORF">D6D24_00598</name>
</gene>
<evidence type="ECO:0000313" key="4">
    <source>
        <dbReference type="Proteomes" id="UP000308014"/>
    </source>
</evidence>
<dbReference type="PROSITE" id="PS50097">
    <property type="entry name" value="BTB"/>
    <property type="match status" value="1"/>
</dbReference>
<feature type="region of interest" description="Disordered" evidence="1">
    <location>
        <begin position="110"/>
        <end position="158"/>
    </location>
</feature>
<dbReference type="Gene3D" id="3.30.710.10">
    <property type="entry name" value="Potassium Channel Kv1.1, Chain A"/>
    <property type="match status" value="1"/>
</dbReference>
<dbReference type="InterPro" id="IPR011333">
    <property type="entry name" value="SKP1/BTB/POZ_sf"/>
</dbReference>
<dbReference type="AlphaFoldDB" id="A0A4S8WEV0"/>
<organism evidence="3 4">
    <name type="scientific">Aureobasidium pullulans</name>
    <name type="common">Black yeast</name>
    <name type="synonym">Pullularia pullulans</name>
    <dbReference type="NCBI Taxonomy" id="5580"/>
    <lineage>
        <taxon>Eukaryota</taxon>
        <taxon>Fungi</taxon>
        <taxon>Dikarya</taxon>
        <taxon>Ascomycota</taxon>
        <taxon>Pezizomycotina</taxon>
        <taxon>Dothideomycetes</taxon>
        <taxon>Dothideomycetidae</taxon>
        <taxon>Dothideales</taxon>
        <taxon>Saccotheciaceae</taxon>
        <taxon>Aureobasidium</taxon>
    </lineage>
</organism>
<evidence type="ECO:0000259" key="2">
    <source>
        <dbReference type="PROSITE" id="PS50097"/>
    </source>
</evidence>
<dbReference type="PANTHER" id="PTHR47843">
    <property type="entry name" value="BTB DOMAIN-CONTAINING PROTEIN-RELATED"/>
    <property type="match status" value="1"/>
</dbReference>
<dbReference type="EMBL" id="QZAJ01000009">
    <property type="protein sequence ID" value="THW23381.1"/>
    <property type="molecule type" value="Genomic_DNA"/>
</dbReference>
<sequence length="366" mass="41343">MSASTGFGVKCSTFDEDIQSPMVTVQAGQGKKTFHVHQALICNKSAFFQSVCTQAIPPIVDLEQVPVQLFNIFYSWLYSGRLVYIIPKGSNATVREEFLPLLCKEYHEIPEDQSPGESSQPVEHQETPVKIEPEDNPEHATSEYVDGHGQDQGQSEAPGDDVLAIANIEAKDAKTWPIDVIVKLYTLGHYLEAQLFKNEVMNVIVDHATGCVIHGVLQHHPTRPLVKFVYENTPPRSLLRNIIVDLVVYQQAWDEPIEAWKGMPEEFLIKVMVSLGRRLPPKLCHECYRKAMIGNNLTDGNVEGLCLVERLCLNKDKALFDSSACYYHEHGTEEEREECKRICRKERKAKRREVKALKQAVTATAQ</sequence>
<feature type="domain" description="BTB" evidence="2">
    <location>
        <begin position="21"/>
        <end position="82"/>
    </location>
</feature>
<dbReference type="InterPro" id="IPR000210">
    <property type="entry name" value="BTB/POZ_dom"/>
</dbReference>
<dbReference type="CDD" id="cd18186">
    <property type="entry name" value="BTB_POZ_ZBTB_KLHL-like"/>
    <property type="match status" value="1"/>
</dbReference>
<evidence type="ECO:0000313" key="3">
    <source>
        <dbReference type="EMBL" id="THW23381.1"/>
    </source>
</evidence>
<accession>A0A4S8WEV0</accession>
<comment type="caution">
    <text evidence="3">The sequence shown here is derived from an EMBL/GenBank/DDBJ whole genome shotgun (WGS) entry which is preliminary data.</text>
</comment>
<evidence type="ECO:0000256" key="1">
    <source>
        <dbReference type="SAM" id="MobiDB-lite"/>
    </source>
</evidence>